<feature type="compositionally biased region" description="Low complexity" evidence="1">
    <location>
        <begin position="126"/>
        <end position="173"/>
    </location>
</feature>
<dbReference type="AlphaFoldDB" id="A0AAV5G603"/>
<proteinExistence type="predicted"/>
<dbReference type="EMBL" id="BQKY01000002">
    <property type="protein sequence ID" value="GJN87991.1"/>
    <property type="molecule type" value="Genomic_DNA"/>
</dbReference>
<feature type="region of interest" description="Disordered" evidence="1">
    <location>
        <begin position="126"/>
        <end position="181"/>
    </location>
</feature>
<evidence type="ECO:0000256" key="1">
    <source>
        <dbReference type="SAM" id="MobiDB-lite"/>
    </source>
</evidence>
<reference evidence="2 3" key="1">
    <citation type="submission" date="2021-12" db="EMBL/GenBank/DDBJ databases">
        <title>High titer production of polyol ester of fatty acids by Rhodotorula paludigena BS15 towards product separation-free biomass refinery.</title>
        <authorList>
            <person name="Mano J."/>
            <person name="Ono H."/>
            <person name="Tanaka T."/>
            <person name="Naito K."/>
            <person name="Sushida H."/>
            <person name="Ike M."/>
            <person name="Tokuyasu K."/>
            <person name="Kitaoka M."/>
        </authorList>
    </citation>
    <scope>NUCLEOTIDE SEQUENCE [LARGE SCALE GENOMIC DNA]</scope>
    <source>
        <strain evidence="2 3">BS15</strain>
    </source>
</reference>
<evidence type="ECO:0000313" key="3">
    <source>
        <dbReference type="Proteomes" id="UP001342314"/>
    </source>
</evidence>
<organism evidence="2 3">
    <name type="scientific">Rhodotorula paludigena</name>
    <dbReference type="NCBI Taxonomy" id="86838"/>
    <lineage>
        <taxon>Eukaryota</taxon>
        <taxon>Fungi</taxon>
        <taxon>Dikarya</taxon>
        <taxon>Basidiomycota</taxon>
        <taxon>Pucciniomycotina</taxon>
        <taxon>Microbotryomycetes</taxon>
        <taxon>Sporidiobolales</taxon>
        <taxon>Sporidiobolaceae</taxon>
        <taxon>Rhodotorula</taxon>
    </lineage>
</organism>
<gene>
    <name evidence="2" type="ORF">Rhopal_000946-T1</name>
</gene>
<keyword evidence="3" id="KW-1185">Reference proteome</keyword>
<dbReference type="Proteomes" id="UP001342314">
    <property type="component" value="Unassembled WGS sequence"/>
</dbReference>
<comment type="caution">
    <text evidence="2">The sequence shown here is derived from an EMBL/GenBank/DDBJ whole genome shotgun (WGS) entry which is preliminary data.</text>
</comment>
<evidence type="ECO:0000313" key="2">
    <source>
        <dbReference type="EMBL" id="GJN87991.1"/>
    </source>
</evidence>
<sequence length="522" mass="56661">MAPSLLAPFFLPVTLVKGYVRLCKESFKLAIEATKLVDAALTPYIVESSKKHNKANVQAHDAFSARPAVKDVSLVHASSTLSTSSPSSASSPPSTHTTSLDSIKFAAKSDSEPAVLPVVASLAASPVDSDSNSASSILTPVSPTLSPPSSSSASSCTSMPSSKSKAGSFTSSSPCKAPRLLPSSASRTKTIALEHALTAAVAEGRLIDGELYYAAKEHVLARIEVEEPHERRTELARTFTPVYPAGSFEAAEELRSRNIRLVERVYSLLNDLLDLRASNQTRKPKEQTTPRLAGTVVDLTVYSTPLVNLSSIRRSLGRESKRVTRRPGFHRSLPLRREVLEWAAVDTARDYDSIICVDSSIDVVDASFEDSEIDETEKVNLHEGAQAVDWRDLQVPSTLAMLFEAAEDRVIPERPSSPIPWLHEDSDSLTEEDDLSNANLLHATSGARDWCAEADDEDDKEYFRNAPVFPSSPAGIAGTALVIDEHLPLSPSIPVLTTDTLDWSIESFDDDDEYFRNPPVFS</sequence>
<accession>A0AAV5G603</accession>
<name>A0AAV5G603_9BASI</name>
<protein>
    <submittedName>
        <fullName evidence="2">Uncharacterized protein</fullName>
    </submittedName>
</protein>